<dbReference type="AlphaFoldDB" id="A0A226F6J1"/>
<feature type="binding site" evidence="5">
    <location>
        <position position="289"/>
    </location>
    <ligand>
        <name>substrate</name>
    </ligand>
</feature>
<dbReference type="EC" id="3.4.11.18" evidence="6"/>
<dbReference type="OMA" id="SSKMYVM"/>
<sequence length="364" mass="40217">MSCSSRAAMLQAALLFRESTTSRTAVGRRLFDKLSSSYRPCRRCISTSSPPRRREDGRDGGSHQLVNNPFARDFGKYDKVKLGNVTTVERKIPDHIQKPDYWKTGHPNLQLGARTIEIKKPESIDKMRNACLLARKVLNAAVKQVKPGMTTEDIDDFVFNYTIQQGAYPSPLNYRNFPKSVCTSVNNVACHGIPDDRKLVDGDVINIDVMVYIDGFHGDCSTTVGVGNVDEMGLKLLEAAKACLDYGVMVCAPGVPFQRIGQTIEDVAEEKGFTVVPCFTGHGIGHQIHAAPDIYHIDYPYPGKMEVGMTFTVEPVLTQGMENIVVLEDGWTAVTLDGARTAQFEHTILITDYGAEILTLPEND</sequence>
<dbReference type="InterPro" id="IPR002467">
    <property type="entry name" value="Pept_M24A_MAP1"/>
</dbReference>
<dbReference type="InterPro" id="IPR036005">
    <property type="entry name" value="Creatinase/aminopeptidase-like"/>
</dbReference>
<name>A0A226F6J1_FOLCA</name>
<feature type="region of interest" description="Disordered" evidence="7">
    <location>
        <begin position="42"/>
        <end position="65"/>
    </location>
</feature>
<protein>
    <recommendedName>
        <fullName evidence="6">Methionine aminopeptidase</fullName>
        <ecNumber evidence="6">3.4.11.18</ecNumber>
    </recommendedName>
</protein>
<dbReference type="EMBL" id="LNIX01000001">
    <property type="protein sequence ID" value="OXA64821.1"/>
    <property type="molecule type" value="Genomic_DNA"/>
</dbReference>
<evidence type="ECO:0000256" key="3">
    <source>
        <dbReference type="ARBA" id="ARBA00022723"/>
    </source>
</evidence>
<dbReference type="NCBIfam" id="TIGR00500">
    <property type="entry name" value="met_pdase_I"/>
    <property type="match status" value="1"/>
</dbReference>
<dbReference type="InterPro" id="IPR001714">
    <property type="entry name" value="Pept_M24_MAP"/>
</dbReference>
<gene>
    <name evidence="9" type="ORF">Fcan01_03923</name>
</gene>
<dbReference type="GO" id="GO:0006508">
    <property type="term" value="P:proteolysis"/>
    <property type="evidence" value="ECO:0007669"/>
    <property type="project" value="UniProtKB-KW"/>
</dbReference>
<feature type="binding site" evidence="5">
    <location>
        <position position="219"/>
    </location>
    <ligand>
        <name>a divalent metal cation</name>
        <dbReference type="ChEBI" id="CHEBI:60240"/>
        <label>2</label>
        <note>catalytic</note>
    </ligand>
</feature>
<evidence type="ECO:0000256" key="7">
    <source>
        <dbReference type="SAM" id="MobiDB-lite"/>
    </source>
</evidence>
<dbReference type="GO" id="GO:0046872">
    <property type="term" value="F:metal ion binding"/>
    <property type="evidence" value="ECO:0007669"/>
    <property type="project" value="UniProtKB-UniRule"/>
</dbReference>
<feature type="compositionally biased region" description="Basic and acidic residues" evidence="7">
    <location>
        <begin position="52"/>
        <end position="61"/>
    </location>
</feature>
<comment type="function">
    <text evidence="6">Cotranslationally removes the N-terminal methionine from nascent proteins. The N-terminal methionine is often cleaved when the second residue in the primary sequence is small and uncharged (Met-Ala-, Cys, Gly, Pro, Ser, Thr, or Val).</text>
</comment>
<dbReference type="SUPFAM" id="SSF55920">
    <property type="entry name" value="Creatinase/aminopeptidase"/>
    <property type="match status" value="1"/>
</dbReference>
<feature type="binding site" evidence="5">
    <location>
        <position position="208"/>
    </location>
    <ligand>
        <name>a divalent metal cation</name>
        <dbReference type="ChEBI" id="CHEBI:60240"/>
        <label>1</label>
    </ligand>
</feature>
<keyword evidence="1 5" id="KW-0031">Aminopeptidase</keyword>
<evidence type="ECO:0000256" key="2">
    <source>
        <dbReference type="ARBA" id="ARBA00022670"/>
    </source>
</evidence>
<dbReference type="CDD" id="cd01086">
    <property type="entry name" value="MetAP1"/>
    <property type="match status" value="1"/>
</dbReference>
<evidence type="ECO:0000256" key="4">
    <source>
        <dbReference type="ARBA" id="ARBA00022801"/>
    </source>
</evidence>
<accession>A0A226F6J1</accession>
<comment type="catalytic activity">
    <reaction evidence="5 6">
        <text>Release of N-terminal amino acids, preferentially methionine, from peptides and arylamides.</text>
        <dbReference type="EC" id="3.4.11.18"/>
    </reaction>
</comment>
<evidence type="ECO:0000259" key="8">
    <source>
        <dbReference type="Pfam" id="PF00557"/>
    </source>
</evidence>
<feature type="binding site" evidence="5">
    <location>
        <position position="191"/>
    </location>
    <ligand>
        <name>substrate</name>
    </ligand>
</feature>
<evidence type="ECO:0000256" key="1">
    <source>
        <dbReference type="ARBA" id="ARBA00022438"/>
    </source>
</evidence>
<feature type="binding site" evidence="5">
    <location>
        <position position="314"/>
    </location>
    <ligand>
        <name>a divalent metal cation</name>
        <dbReference type="ChEBI" id="CHEBI:60240"/>
        <label>2</label>
        <note>catalytic</note>
    </ligand>
</feature>
<keyword evidence="3 5" id="KW-0479">Metal-binding</keyword>
<dbReference type="PANTHER" id="PTHR43330:SF8">
    <property type="entry name" value="METHIONINE AMINOPEPTIDASE 1D, MITOCHONDRIAL"/>
    <property type="match status" value="1"/>
</dbReference>
<evidence type="ECO:0000313" key="9">
    <source>
        <dbReference type="EMBL" id="OXA64821.1"/>
    </source>
</evidence>
<dbReference type="HAMAP" id="MF_01974">
    <property type="entry name" value="MetAP_1"/>
    <property type="match status" value="1"/>
</dbReference>
<evidence type="ECO:0000256" key="5">
    <source>
        <dbReference type="HAMAP-Rule" id="MF_03174"/>
    </source>
</evidence>
<feature type="domain" description="Peptidase M24" evidence="8">
    <location>
        <begin position="125"/>
        <end position="352"/>
    </location>
</feature>
<dbReference type="PRINTS" id="PR00599">
    <property type="entry name" value="MAPEPTIDASE"/>
</dbReference>
<comment type="similarity">
    <text evidence="5">Belongs to the peptidase M24A family. Methionine aminopeptidase type 1 subfamily.</text>
</comment>
<evidence type="ECO:0000313" key="10">
    <source>
        <dbReference type="Proteomes" id="UP000198287"/>
    </source>
</evidence>
<dbReference type="STRING" id="158441.A0A226F6J1"/>
<dbReference type="Pfam" id="PF00557">
    <property type="entry name" value="Peptidase_M24"/>
    <property type="match status" value="1"/>
</dbReference>
<reference evidence="9 10" key="1">
    <citation type="submission" date="2015-12" db="EMBL/GenBank/DDBJ databases">
        <title>The genome of Folsomia candida.</title>
        <authorList>
            <person name="Faddeeva A."/>
            <person name="Derks M.F."/>
            <person name="Anvar Y."/>
            <person name="Smit S."/>
            <person name="Van Straalen N."/>
            <person name="Roelofs D."/>
        </authorList>
    </citation>
    <scope>NUCLEOTIDE SEQUENCE [LARGE SCALE GENOMIC DNA]</scope>
    <source>
        <strain evidence="9 10">VU population</strain>
        <tissue evidence="9">Whole body</tissue>
    </source>
</reference>
<organism evidence="9 10">
    <name type="scientific">Folsomia candida</name>
    <name type="common">Springtail</name>
    <dbReference type="NCBI Taxonomy" id="158441"/>
    <lineage>
        <taxon>Eukaryota</taxon>
        <taxon>Metazoa</taxon>
        <taxon>Ecdysozoa</taxon>
        <taxon>Arthropoda</taxon>
        <taxon>Hexapoda</taxon>
        <taxon>Collembola</taxon>
        <taxon>Entomobryomorpha</taxon>
        <taxon>Isotomoidea</taxon>
        <taxon>Isotomidae</taxon>
        <taxon>Proisotominae</taxon>
        <taxon>Folsomia</taxon>
    </lineage>
</organism>
<dbReference type="GO" id="GO:0070006">
    <property type="term" value="F:metalloaminopeptidase activity"/>
    <property type="evidence" value="ECO:0007669"/>
    <property type="project" value="UniProtKB-UniRule"/>
</dbReference>
<dbReference type="GO" id="GO:0004239">
    <property type="term" value="F:initiator methionyl aminopeptidase activity"/>
    <property type="evidence" value="ECO:0007669"/>
    <property type="project" value="UniProtKB-UniRule"/>
</dbReference>
<dbReference type="PANTHER" id="PTHR43330">
    <property type="entry name" value="METHIONINE AMINOPEPTIDASE"/>
    <property type="match status" value="1"/>
</dbReference>
<keyword evidence="4 5" id="KW-0378">Hydrolase</keyword>
<dbReference type="Proteomes" id="UP000198287">
    <property type="component" value="Unassembled WGS sequence"/>
</dbReference>
<comment type="caution">
    <text evidence="9">The sequence shown here is derived from an EMBL/GenBank/DDBJ whole genome shotgun (WGS) entry which is preliminary data.</text>
</comment>
<feature type="binding site" evidence="5">
    <location>
        <position position="219"/>
    </location>
    <ligand>
        <name>a divalent metal cation</name>
        <dbReference type="ChEBI" id="CHEBI:60240"/>
        <label>1</label>
    </ligand>
</feature>
<dbReference type="InterPro" id="IPR000994">
    <property type="entry name" value="Pept_M24"/>
</dbReference>
<keyword evidence="2 5" id="KW-0645">Protease</keyword>
<keyword evidence="10" id="KW-1185">Reference proteome</keyword>
<feature type="binding site" evidence="5">
    <location>
        <position position="345"/>
    </location>
    <ligand>
        <name>a divalent metal cation</name>
        <dbReference type="ChEBI" id="CHEBI:60240"/>
        <label>1</label>
    </ligand>
</feature>
<evidence type="ECO:0000256" key="6">
    <source>
        <dbReference type="RuleBase" id="RU003653"/>
    </source>
</evidence>
<feature type="binding site" evidence="5">
    <location>
        <position position="345"/>
    </location>
    <ligand>
        <name>a divalent metal cation</name>
        <dbReference type="ChEBI" id="CHEBI:60240"/>
        <label>2</label>
        <note>catalytic</note>
    </ligand>
</feature>
<dbReference type="OrthoDB" id="3209743at2759"/>
<comment type="cofactor">
    <cofactor evidence="5">
        <name>Co(2+)</name>
        <dbReference type="ChEBI" id="CHEBI:48828"/>
    </cofactor>
    <cofactor evidence="5">
        <name>Zn(2+)</name>
        <dbReference type="ChEBI" id="CHEBI:29105"/>
    </cofactor>
    <cofactor evidence="5">
        <name>Mn(2+)</name>
        <dbReference type="ChEBI" id="CHEBI:29035"/>
    </cofactor>
    <cofactor evidence="5">
        <name>Fe(2+)</name>
        <dbReference type="ChEBI" id="CHEBI:29033"/>
    </cofactor>
    <text evidence="5">Binds 2 divalent metal cations per subunit. Has a high-affinity and a low affinity metal-binding site. The true nature of the physiological cofactor is under debate. The enzyme is active with cobalt, zinc, manganese or divalent iron ions. Most likely, methionine aminopeptidases function as mononuclear Fe(2+)-metalloproteases under physiological conditions, and the catalytically relevant metal-binding site has been assigned to the histidine-containing high-affinity site.</text>
</comment>
<feature type="binding site" evidence="5">
    <location>
        <position position="282"/>
    </location>
    <ligand>
        <name>a divalent metal cation</name>
        <dbReference type="ChEBI" id="CHEBI:60240"/>
        <label>2</label>
        <note>catalytic</note>
    </ligand>
</feature>
<proteinExistence type="inferred from homology"/>
<dbReference type="Gene3D" id="3.90.230.10">
    <property type="entry name" value="Creatinase/methionine aminopeptidase superfamily"/>
    <property type="match status" value="1"/>
</dbReference>